<dbReference type="EMBL" id="LNIX01000005">
    <property type="protein sequence ID" value="OXA54480.1"/>
    <property type="molecule type" value="Genomic_DNA"/>
</dbReference>
<protein>
    <submittedName>
        <fullName evidence="1">Uncharacterized protein</fullName>
    </submittedName>
</protein>
<proteinExistence type="predicted"/>
<sequence>MSFYITLPSNSSADLFPDNKISNFRTKLGKNVRLPHQNFEVAVVEASYVYNIQQFPAVANENWIIVKDIVEIRWTKLYLKKNTFLRIDELVNHVSELLNGFYKNQSDFSIHFDAYAKRIEISITEGRYSLTLSNQLSAILGYPPNFRFEAQNEPYVGEYSPDLRAGLYRGFLYSNIVEMQLVGDIEAPLLRTFELGGNWGEERNLIFTQPYYIKLNTSELDIIHLYVLSEGDKMRSVFDLNDENYARALRHQTGSGIIGFRGVRRQRGGGFDSILFNLAKYAIPVFEKYVLPHAKEAVQNIITDVKQGSSIKSAIKTNAKKAIKAAGKSLIRNTLNQTGKGITSRKRKRLKIFEKHPDLKPPKRFCISSVKKKKNNKTIKPANRKGLKQTKLKDFGFRPIF</sequence>
<evidence type="ECO:0000313" key="2">
    <source>
        <dbReference type="Proteomes" id="UP000198287"/>
    </source>
</evidence>
<comment type="caution">
    <text evidence="1">The sequence shown here is derived from an EMBL/GenBank/DDBJ whole genome shotgun (WGS) entry which is preliminary data.</text>
</comment>
<keyword evidence="2" id="KW-1185">Reference proteome</keyword>
<dbReference type="Proteomes" id="UP000198287">
    <property type="component" value="Unassembled WGS sequence"/>
</dbReference>
<name>A0A226EAP2_FOLCA</name>
<evidence type="ECO:0000313" key="1">
    <source>
        <dbReference type="EMBL" id="OXA54480.1"/>
    </source>
</evidence>
<accession>A0A226EAP2</accession>
<organism evidence="1 2">
    <name type="scientific">Folsomia candida</name>
    <name type="common">Springtail</name>
    <dbReference type="NCBI Taxonomy" id="158441"/>
    <lineage>
        <taxon>Eukaryota</taxon>
        <taxon>Metazoa</taxon>
        <taxon>Ecdysozoa</taxon>
        <taxon>Arthropoda</taxon>
        <taxon>Hexapoda</taxon>
        <taxon>Collembola</taxon>
        <taxon>Entomobryomorpha</taxon>
        <taxon>Isotomoidea</taxon>
        <taxon>Isotomidae</taxon>
        <taxon>Proisotominae</taxon>
        <taxon>Folsomia</taxon>
    </lineage>
</organism>
<reference evidence="1 2" key="1">
    <citation type="submission" date="2015-12" db="EMBL/GenBank/DDBJ databases">
        <title>The genome of Folsomia candida.</title>
        <authorList>
            <person name="Faddeeva A."/>
            <person name="Derks M.F."/>
            <person name="Anvar Y."/>
            <person name="Smit S."/>
            <person name="Van Straalen N."/>
            <person name="Roelofs D."/>
        </authorList>
    </citation>
    <scope>NUCLEOTIDE SEQUENCE [LARGE SCALE GENOMIC DNA]</scope>
    <source>
        <strain evidence="1 2">VU population</strain>
        <tissue evidence="1">Whole body</tissue>
    </source>
</reference>
<dbReference type="AlphaFoldDB" id="A0A226EAP2"/>
<gene>
    <name evidence="1" type="ORF">Fcan01_11809</name>
</gene>